<dbReference type="AlphaFoldDB" id="A0A9X0B8P2"/>
<reference evidence="2" key="1">
    <citation type="submission" date="2022-12" db="EMBL/GenBank/DDBJ databases">
        <authorList>
            <person name="Petersen C."/>
        </authorList>
    </citation>
    <scope>NUCLEOTIDE SEQUENCE</scope>
    <source>
        <strain evidence="2">IBT 29677</strain>
    </source>
</reference>
<dbReference type="Proteomes" id="UP001147747">
    <property type="component" value="Unassembled WGS sequence"/>
</dbReference>
<name>A0A9X0B8P2_9EURO</name>
<keyword evidence="3" id="KW-1185">Reference proteome</keyword>
<dbReference type="EMBL" id="JAPZBU010000008">
    <property type="protein sequence ID" value="KAJ5392196.1"/>
    <property type="molecule type" value="Genomic_DNA"/>
</dbReference>
<feature type="region of interest" description="Disordered" evidence="1">
    <location>
        <begin position="1"/>
        <end position="38"/>
    </location>
</feature>
<accession>A0A9X0B8P2</accession>
<dbReference type="RefSeq" id="XP_056487874.1">
    <property type="nucleotide sequence ID" value="XM_056632323.1"/>
</dbReference>
<evidence type="ECO:0000256" key="1">
    <source>
        <dbReference type="SAM" id="MobiDB-lite"/>
    </source>
</evidence>
<reference evidence="2" key="2">
    <citation type="journal article" date="2023" name="IMA Fungus">
        <title>Comparative genomic study of the Penicillium genus elucidates a diverse pangenome and 15 lateral gene transfer events.</title>
        <authorList>
            <person name="Petersen C."/>
            <person name="Sorensen T."/>
            <person name="Nielsen M.R."/>
            <person name="Sondergaard T.E."/>
            <person name="Sorensen J.L."/>
            <person name="Fitzpatrick D.A."/>
            <person name="Frisvad J.C."/>
            <person name="Nielsen K.L."/>
        </authorList>
    </citation>
    <scope>NUCLEOTIDE SEQUENCE</scope>
    <source>
        <strain evidence="2">IBT 29677</strain>
    </source>
</reference>
<protein>
    <submittedName>
        <fullName evidence="2">Uncharacterized protein</fullName>
    </submittedName>
</protein>
<dbReference type="GeneID" id="81371303"/>
<feature type="compositionally biased region" description="Polar residues" evidence="1">
    <location>
        <begin position="245"/>
        <end position="256"/>
    </location>
</feature>
<comment type="caution">
    <text evidence="2">The sequence shown here is derived from an EMBL/GenBank/DDBJ whole genome shotgun (WGS) entry which is preliminary data.</text>
</comment>
<dbReference type="OrthoDB" id="2446291at2759"/>
<gene>
    <name evidence="2" type="ORF">N7509_007686</name>
</gene>
<feature type="region of interest" description="Disordered" evidence="1">
    <location>
        <begin position="240"/>
        <end position="261"/>
    </location>
</feature>
<proteinExistence type="predicted"/>
<evidence type="ECO:0000313" key="3">
    <source>
        <dbReference type="Proteomes" id="UP001147747"/>
    </source>
</evidence>
<organism evidence="2 3">
    <name type="scientific">Penicillium cosmopolitanum</name>
    <dbReference type="NCBI Taxonomy" id="1131564"/>
    <lineage>
        <taxon>Eukaryota</taxon>
        <taxon>Fungi</taxon>
        <taxon>Dikarya</taxon>
        <taxon>Ascomycota</taxon>
        <taxon>Pezizomycotina</taxon>
        <taxon>Eurotiomycetes</taxon>
        <taxon>Eurotiomycetidae</taxon>
        <taxon>Eurotiales</taxon>
        <taxon>Aspergillaceae</taxon>
        <taxon>Penicillium</taxon>
    </lineage>
</organism>
<evidence type="ECO:0000313" key="2">
    <source>
        <dbReference type="EMBL" id="KAJ5392196.1"/>
    </source>
</evidence>
<sequence>MFRTQSLKRSRDDDGDLHPLGPKKIRPWQGPASNAFSLPVPESADIDQALRFRAPTLTPIDSSDEEDVQNINSHALYTGTATKVFRPKPSNLNLDLNANLNQAPAKILLSGDDLSPWQQAYALNHHENHNHKHPSPIPHALVNHSLDINASALTAPGFGHDDFEPTPALTPAVDTPMEMEDITPFNKEPPIIRLPSPVSDTDMAMGDTMSDTELVYPGPYPTRVPTPGLDYGNVSPHPVAAHPMSRSTSDQSTTRMPTPCPIPHRRSALVMGYRADCDKCRCKVPGHYSHIIQRA</sequence>